<name>J9D0S7_9ZZZZ</name>
<proteinExistence type="predicted"/>
<organism evidence="1">
    <name type="scientific">gut metagenome</name>
    <dbReference type="NCBI Taxonomy" id="749906"/>
    <lineage>
        <taxon>unclassified sequences</taxon>
        <taxon>metagenomes</taxon>
        <taxon>organismal metagenomes</taxon>
    </lineage>
</organism>
<protein>
    <submittedName>
        <fullName evidence="1">Uncharacterized protein</fullName>
    </submittedName>
</protein>
<sequence length="27" mass="2986">MDLLFVLDTVEFPLAPNPMLARRVAGV</sequence>
<dbReference type="EMBL" id="AMCI01001240">
    <property type="protein sequence ID" value="EJX06161.1"/>
    <property type="molecule type" value="Genomic_DNA"/>
</dbReference>
<evidence type="ECO:0000313" key="1">
    <source>
        <dbReference type="EMBL" id="EJX06161.1"/>
    </source>
</evidence>
<feature type="non-terminal residue" evidence="1">
    <location>
        <position position="27"/>
    </location>
</feature>
<gene>
    <name evidence="1" type="ORF">EVA_05733</name>
</gene>
<comment type="caution">
    <text evidence="1">The sequence shown here is derived from an EMBL/GenBank/DDBJ whole genome shotgun (WGS) entry which is preliminary data.</text>
</comment>
<dbReference type="AlphaFoldDB" id="J9D0S7"/>
<accession>J9D0S7</accession>
<reference evidence="1" key="1">
    <citation type="journal article" date="2012" name="PLoS ONE">
        <title>Gene sets for utilization of primary and secondary nutrition supplies in the distal gut of endangered iberian lynx.</title>
        <authorList>
            <person name="Alcaide M."/>
            <person name="Messina E."/>
            <person name="Richter M."/>
            <person name="Bargiela R."/>
            <person name="Peplies J."/>
            <person name="Huws S.A."/>
            <person name="Newbold C.J."/>
            <person name="Golyshin P.N."/>
            <person name="Simon M.A."/>
            <person name="Lopez G."/>
            <person name="Yakimov M.M."/>
            <person name="Ferrer M."/>
        </authorList>
    </citation>
    <scope>NUCLEOTIDE SEQUENCE</scope>
</reference>